<protein>
    <submittedName>
        <fullName evidence="1">Uncharacterized protein</fullName>
    </submittedName>
</protein>
<evidence type="ECO:0000313" key="2">
    <source>
        <dbReference type="Proteomes" id="UP001527090"/>
    </source>
</evidence>
<accession>A0ABT4E9Y5</accession>
<dbReference type="EMBL" id="JAMDLY010000008">
    <property type="protein sequence ID" value="MCY9529161.1"/>
    <property type="molecule type" value="Genomic_DNA"/>
</dbReference>
<organism evidence="1 2">
    <name type="scientific">Paenibacillus alvei</name>
    <name type="common">Bacillus alvei</name>
    <dbReference type="NCBI Taxonomy" id="44250"/>
    <lineage>
        <taxon>Bacteria</taxon>
        <taxon>Bacillati</taxon>
        <taxon>Bacillota</taxon>
        <taxon>Bacilli</taxon>
        <taxon>Bacillales</taxon>
        <taxon>Paenibacillaceae</taxon>
        <taxon>Paenibacillus</taxon>
    </lineage>
</organism>
<reference evidence="1 2" key="1">
    <citation type="submission" date="2022-05" db="EMBL/GenBank/DDBJ databases">
        <title>Genome Sequencing of Bee-Associated Microbes.</title>
        <authorList>
            <person name="Dunlap C."/>
        </authorList>
    </citation>
    <scope>NUCLEOTIDE SEQUENCE [LARGE SCALE GENOMIC DNA]</scope>
    <source>
        <strain evidence="1 2">NRRL NRS-750</strain>
    </source>
</reference>
<dbReference type="Proteomes" id="UP001527090">
    <property type="component" value="Unassembled WGS sequence"/>
</dbReference>
<proteinExistence type="predicted"/>
<dbReference type="RefSeq" id="WP_268631886.1">
    <property type="nucleotide sequence ID" value="NZ_JAMDLY010000008.1"/>
</dbReference>
<comment type="caution">
    <text evidence="1">The sequence shown here is derived from an EMBL/GenBank/DDBJ whole genome shotgun (WGS) entry which is preliminary data.</text>
</comment>
<keyword evidence="2" id="KW-1185">Reference proteome</keyword>
<name>A0ABT4E9Y5_PAEAL</name>
<evidence type="ECO:0000313" key="1">
    <source>
        <dbReference type="EMBL" id="MCY9529161.1"/>
    </source>
</evidence>
<sequence length="114" mass="13109">MKKSEVFTRELTKLREIFQDVDPSKAKLVEGLIEEAAFLMAENFVLRQVLAKTGMVKIHPQNFELQKPTEAGKQYLKNLNSYSVVIKTLNGILSKNAFGDDDEFEEFLRQAREN</sequence>
<gene>
    <name evidence="1" type="ORF">M5X04_07405</name>
</gene>